<dbReference type="NCBIfam" id="TIGR00671">
    <property type="entry name" value="baf"/>
    <property type="match status" value="1"/>
</dbReference>
<evidence type="ECO:0000256" key="7">
    <source>
        <dbReference type="ARBA" id="ARBA00022490"/>
    </source>
</evidence>
<evidence type="ECO:0000256" key="2">
    <source>
        <dbReference type="ARBA" id="ARBA00001958"/>
    </source>
</evidence>
<feature type="binding site" evidence="16">
    <location>
        <position position="94"/>
    </location>
    <ligand>
        <name>substrate</name>
    </ligand>
</feature>
<keyword evidence="8 16" id="KW-0808">Transferase</keyword>
<evidence type="ECO:0000256" key="13">
    <source>
        <dbReference type="ARBA" id="ARBA00022993"/>
    </source>
</evidence>
<protein>
    <recommendedName>
        <fullName evidence="15 16">Type III pantothenate kinase</fullName>
        <ecNumber evidence="6 16">2.7.1.33</ecNumber>
    </recommendedName>
    <alternativeName>
        <fullName evidence="16">PanK-III</fullName>
    </alternativeName>
    <alternativeName>
        <fullName evidence="16">Pantothenic acid kinase</fullName>
    </alternativeName>
</protein>
<evidence type="ECO:0000256" key="16">
    <source>
        <dbReference type="HAMAP-Rule" id="MF_01274"/>
    </source>
</evidence>
<evidence type="ECO:0000256" key="12">
    <source>
        <dbReference type="ARBA" id="ARBA00022958"/>
    </source>
</evidence>
<name>A0ABQ1HAU0_9GAMM</name>
<dbReference type="CDD" id="cd24015">
    <property type="entry name" value="ASKHA_NBD_PanK-III"/>
    <property type="match status" value="1"/>
</dbReference>
<evidence type="ECO:0000256" key="8">
    <source>
        <dbReference type="ARBA" id="ARBA00022679"/>
    </source>
</evidence>
<evidence type="ECO:0000256" key="11">
    <source>
        <dbReference type="ARBA" id="ARBA00022840"/>
    </source>
</evidence>
<evidence type="ECO:0000256" key="15">
    <source>
        <dbReference type="ARBA" id="ARBA00040883"/>
    </source>
</evidence>
<evidence type="ECO:0000256" key="3">
    <source>
        <dbReference type="ARBA" id="ARBA00004496"/>
    </source>
</evidence>
<feature type="binding site" evidence="16">
    <location>
        <position position="176"/>
    </location>
    <ligand>
        <name>substrate</name>
    </ligand>
</feature>
<dbReference type="GO" id="GO:0016301">
    <property type="term" value="F:kinase activity"/>
    <property type="evidence" value="ECO:0007669"/>
    <property type="project" value="UniProtKB-KW"/>
</dbReference>
<gene>
    <name evidence="16 17" type="primary">coaX</name>
    <name evidence="17" type="ORF">GCM10011521_00730</name>
</gene>
<evidence type="ECO:0000256" key="4">
    <source>
        <dbReference type="ARBA" id="ARBA00005225"/>
    </source>
</evidence>
<feature type="binding site" evidence="16">
    <location>
        <begin position="101"/>
        <end position="104"/>
    </location>
    <ligand>
        <name>substrate</name>
    </ligand>
</feature>
<evidence type="ECO:0000256" key="14">
    <source>
        <dbReference type="ARBA" id="ARBA00038036"/>
    </source>
</evidence>
<comment type="caution">
    <text evidence="17">The sequence shown here is derived from an EMBL/GenBank/DDBJ whole genome shotgun (WGS) entry which is preliminary data.</text>
</comment>
<evidence type="ECO:0000256" key="10">
    <source>
        <dbReference type="ARBA" id="ARBA00022777"/>
    </source>
</evidence>
<keyword evidence="13 16" id="KW-0173">Coenzyme A biosynthesis</keyword>
<comment type="caution">
    <text evidence="16">Lacks conserved residue(s) required for the propagation of feature annotation.</text>
</comment>
<dbReference type="PANTHER" id="PTHR34265:SF1">
    <property type="entry name" value="TYPE III PANTOTHENATE KINASE"/>
    <property type="match status" value="1"/>
</dbReference>
<dbReference type="Proteomes" id="UP000623419">
    <property type="component" value="Unassembled WGS sequence"/>
</dbReference>
<proteinExistence type="inferred from homology"/>
<keyword evidence="12 16" id="KW-0630">Potassium</keyword>
<keyword evidence="11 16" id="KW-0067">ATP-binding</keyword>
<dbReference type="InterPro" id="IPR043129">
    <property type="entry name" value="ATPase_NBD"/>
</dbReference>
<feature type="binding site" evidence="16">
    <location>
        <position position="126"/>
    </location>
    <ligand>
        <name>ATP</name>
        <dbReference type="ChEBI" id="CHEBI:30616"/>
    </ligand>
</feature>
<dbReference type="HAMAP" id="MF_01274">
    <property type="entry name" value="Pantothen_kinase_3"/>
    <property type="match status" value="1"/>
</dbReference>
<feature type="active site" description="Proton acceptor" evidence="16">
    <location>
        <position position="103"/>
    </location>
</feature>
<evidence type="ECO:0000256" key="1">
    <source>
        <dbReference type="ARBA" id="ARBA00001206"/>
    </source>
</evidence>
<reference evidence="18" key="1">
    <citation type="journal article" date="2019" name="Int. J. Syst. Evol. Microbiol.">
        <title>The Global Catalogue of Microorganisms (GCM) 10K type strain sequencing project: providing services to taxonomists for standard genome sequencing and annotation.</title>
        <authorList>
            <consortium name="The Broad Institute Genomics Platform"/>
            <consortium name="The Broad Institute Genome Sequencing Center for Infectious Disease"/>
            <person name="Wu L."/>
            <person name="Ma J."/>
        </authorList>
    </citation>
    <scope>NUCLEOTIDE SEQUENCE [LARGE SCALE GENOMIC DNA]</scope>
    <source>
        <strain evidence="18">CGMCC 1.15905</strain>
    </source>
</reference>
<evidence type="ECO:0000313" key="18">
    <source>
        <dbReference type="Proteomes" id="UP000623419"/>
    </source>
</evidence>
<comment type="function">
    <text evidence="16">Catalyzes the phosphorylation of pantothenate (Pan), the first step in CoA biosynthesis.</text>
</comment>
<evidence type="ECO:0000256" key="9">
    <source>
        <dbReference type="ARBA" id="ARBA00022741"/>
    </source>
</evidence>
<comment type="catalytic activity">
    <reaction evidence="1 16">
        <text>(R)-pantothenate + ATP = (R)-4'-phosphopantothenate + ADP + H(+)</text>
        <dbReference type="Rhea" id="RHEA:16373"/>
        <dbReference type="ChEBI" id="CHEBI:10986"/>
        <dbReference type="ChEBI" id="CHEBI:15378"/>
        <dbReference type="ChEBI" id="CHEBI:29032"/>
        <dbReference type="ChEBI" id="CHEBI:30616"/>
        <dbReference type="ChEBI" id="CHEBI:456216"/>
        <dbReference type="EC" id="2.7.1.33"/>
    </reaction>
</comment>
<dbReference type="Pfam" id="PF03309">
    <property type="entry name" value="Pan_kinase"/>
    <property type="match status" value="1"/>
</dbReference>
<accession>A0ABQ1HAU0</accession>
<evidence type="ECO:0000256" key="5">
    <source>
        <dbReference type="ARBA" id="ARBA00011738"/>
    </source>
</evidence>
<comment type="pathway">
    <text evidence="4 16">Cofactor biosynthesis; coenzyme A biosynthesis; CoA from (R)-pantothenate: step 1/5.</text>
</comment>
<comment type="subunit">
    <text evidence="5 16">Homodimer.</text>
</comment>
<dbReference type="Gene3D" id="3.30.420.40">
    <property type="match status" value="2"/>
</dbReference>
<comment type="similarity">
    <text evidence="14 16">Belongs to the type III pantothenate kinase family.</text>
</comment>
<keyword evidence="18" id="KW-1185">Reference proteome</keyword>
<comment type="subcellular location">
    <subcellularLocation>
        <location evidence="3 16">Cytoplasm</location>
    </subcellularLocation>
</comment>
<dbReference type="RefSeq" id="WP_188659829.1">
    <property type="nucleotide sequence ID" value="NZ_BMKC01000001.1"/>
</dbReference>
<keyword evidence="7 16" id="KW-0963">Cytoplasm</keyword>
<dbReference type="InterPro" id="IPR004619">
    <property type="entry name" value="Type_III_PanK"/>
</dbReference>
<sequence>MNWLLDLGNSRLKVAAWPRPGELGPVQAWSHGATDFPATLQPWLDQLRPGDTCWLASVASSETTAVVAEQLARQGCPAQRVRTLPEAAGVRIAYAEPSRLGVDRFLALLGAHARGPGPWLLVSAGSALTVDLLDAAGQHRGGVIAPSPEHMRAALAARFPALAFAGGEAHAFATDTADALAGGSLGAAAGLVERCQREATRLLGQAPTVLMGGGGGERLAAALEIEVVPAPALVLEGLAVYAATVGASER</sequence>
<comment type="cofactor">
    <cofactor evidence="2">
        <name>K(+)</name>
        <dbReference type="ChEBI" id="CHEBI:29103"/>
    </cofactor>
</comment>
<keyword evidence="10 16" id="KW-0418">Kinase</keyword>
<organism evidence="17 18">
    <name type="scientific">Arenimonas soli</name>
    <dbReference type="NCBI Taxonomy" id="2269504"/>
    <lineage>
        <taxon>Bacteria</taxon>
        <taxon>Pseudomonadati</taxon>
        <taxon>Pseudomonadota</taxon>
        <taxon>Gammaproteobacteria</taxon>
        <taxon>Lysobacterales</taxon>
        <taxon>Lysobacteraceae</taxon>
        <taxon>Arenimonas</taxon>
    </lineage>
</organism>
<dbReference type="EC" id="2.7.1.33" evidence="6 16"/>
<feature type="binding site" evidence="16">
    <location>
        <begin position="6"/>
        <end position="13"/>
    </location>
    <ligand>
        <name>ATP</name>
        <dbReference type="ChEBI" id="CHEBI:30616"/>
    </ligand>
</feature>
<keyword evidence="9 16" id="KW-0547">Nucleotide-binding</keyword>
<evidence type="ECO:0000313" key="17">
    <source>
        <dbReference type="EMBL" id="GGA66468.1"/>
    </source>
</evidence>
<dbReference type="PANTHER" id="PTHR34265">
    <property type="entry name" value="TYPE III PANTOTHENATE KINASE"/>
    <property type="match status" value="1"/>
</dbReference>
<comment type="cofactor">
    <cofactor evidence="16">
        <name>NH4(+)</name>
        <dbReference type="ChEBI" id="CHEBI:28938"/>
    </cofactor>
    <cofactor evidence="16">
        <name>K(+)</name>
        <dbReference type="ChEBI" id="CHEBI:29103"/>
    </cofactor>
    <text evidence="16">A monovalent cation. Ammonium or potassium.</text>
</comment>
<evidence type="ECO:0000256" key="6">
    <source>
        <dbReference type="ARBA" id="ARBA00012102"/>
    </source>
</evidence>
<dbReference type="SUPFAM" id="SSF53067">
    <property type="entry name" value="Actin-like ATPase domain"/>
    <property type="match status" value="2"/>
</dbReference>
<dbReference type="EMBL" id="BMKC01000001">
    <property type="protein sequence ID" value="GGA66468.1"/>
    <property type="molecule type" value="Genomic_DNA"/>
</dbReference>